<proteinExistence type="predicted"/>
<sequence length="145" mass="16091">MSVIVLNTLTGAVTEYGSFEFESITPEYAANDSGLYQLGGGLDDQQPIISQIMTGLSQWESSVRKSVPMVYFTLEHEGLGQLSVATPDQQYDYLFPMRPSGESRAQPGRGIYSHALAFGYSNPDGDDFVLSRWDIDLKESPKRRV</sequence>
<dbReference type="AlphaFoldDB" id="A0A562HZJ9"/>
<accession>A0A562HZJ9</accession>
<dbReference type="Proteomes" id="UP000319627">
    <property type="component" value="Unassembled WGS sequence"/>
</dbReference>
<dbReference type="RefSeq" id="WP_144573335.1">
    <property type="nucleotide sequence ID" value="NZ_VLKG01000018.1"/>
</dbReference>
<organism evidence="1 2">
    <name type="scientific">Azomonas agilis</name>
    <dbReference type="NCBI Taxonomy" id="116849"/>
    <lineage>
        <taxon>Bacteria</taxon>
        <taxon>Pseudomonadati</taxon>
        <taxon>Pseudomonadota</taxon>
        <taxon>Gammaproteobacteria</taxon>
        <taxon>Pseudomonadales</taxon>
        <taxon>Pseudomonadaceae</taxon>
        <taxon>Azomonas</taxon>
    </lineage>
</organism>
<reference evidence="1 2" key="1">
    <citation type="submission" date="2019-07" db="EMBL/GenBank/DDBJ databases">
        <title>Genomic Encyclopedia of Type Strains, Phase I: the one thousand microbial genomes (KMG-I) project.</title>
        <authorList>
            <person name="Kyrpides N."/>
        </authorList>
    </citation>
    <scope>NUCLEOTIDE SEQUENCE [LARGE SCALE GENOMIC DNA]</scope>
    <source>
        <strain evidence="1 2">DSM 375</strain>
    </source>
</reference>
<protein>
    <submittedName>
        <fullName evidence="1">Uncharacterized protein</fullName>
    </submittedName>
</protein>
<gene>
    <name evidence="1" type="ORF">LX59_03076</name>
</gene>
<name>A0A562HZJ9_9GAMM</name>
<comment type="caution">
    <text evidence="1">The sequence shown here is derived from an EMBL/GenBank/DDBJ whole genome shotgun (WGS) entry which is preliminary data.</text>
</comment>
<evidence type="ECO:0000313" key="2">
    <source>
        <dbReference type="Proteomes" id="UP000319627"/>
    </source>
</evidence>
<evidence type="ECO:0000313" key="1">
    <source>
        <dbReference type="EMBL" id="TWH63825.1"/>
    </source>
</evidence>
<keyword evidence="2" id="KW-1185">Reference proteome</keyword>
<dbReference type="EMBL" id="VLKG01000018">
    <property type="protein sequence ID" value="TWH63825.1"/>
    <property type="molecule type" value="Genomic_DNA"/>
</dbReference>